<dbReference type="Proteomes" id="UP000807504">
    <property type="component" value="Unassembled WGS sequence"/>
</dbReference>
<dbReference type="SUPFAM" id="SSF53187">
    <property type="entry name" value="Zn-dependent exopeptidases"/>
    <property type="match status" value="1"/>
</dbReference>
<comment type="cofactor">
    <cofactor evidence="1">
        <name>Zn(2+)</name>
        <dbReference type="ChEBI" id="CHEBI:29105"/>
    </cofactor>
</comment>
<reference evidence="12" key="1">
    <citation type="journal article" date="2020" name="bioRxiv">
        <title>Chromosome-level reference genome of the European wasp spider Argiope bruennichi: a resource for studies on range expansion and evolutionary adaptation.</title>
        <authorList>
            <person name="Sheffer M.M."/>
            <person name="Hoppe A."/>
            <person name="Krehenwinkel H."/>
            <person name="Uhl G."/>
            <person name="Kuss A.W."/>
            <person name="Jensen L."/>
            <person name="Jensen C."/>
            <person name="Gillespie R.G."/>
            <person name="Hoff K.J."/>
            <person name="Prost S."/>
        </authorList>
    </citation>
    <scope>NUCLEOTIDE SEQUENCE</scope>
</reference>
<dbReference type="Pfam" id="PF00246">
    <property type="entry name" value="Peptidase_M14"/>
    <property type="match status" value="1"/>
</dbReference>
<dbReference type="PRINTS" id="PR00765">
    <property type="entry name" value="CRBOXYPTASEA"/>
</dbReference>
<dbReference type="SMART" id="SM00631">
    <property type="entry name" value="Zn_pept"/>
    <property type="match status" value="1"/>
</dbReference>
<keyword evidence="4" id="KW-0645">Protease</keyword>
<dbReference type="AlphaFoldDB" id="A0A8T0EWI4"/>
<keyword evidence="8" id="KW-0862">Zinc</keyword>
<keyword evidence="9" id="KW-0482">Metalloprotease</keyword>
<dbReference type="GO" id="GO:0008270">
    <property type="term" value="F:zinc ion binding"/>
    <property type="evidence" value="ECO:0007669"/>
    <property type="project" value="InterPro"/>
</dbReference>
<evidence type="ECO:0000256" key="1">
    <source>
        <dbReference type="ARBA" id="ARBA00001947"/>
    </source>
</evidence>
<protein>
    <submittedName>
        <fullName evidence="12">Mast cell carboxypeptidase A-like protein</fullName>
    </submittedName>
</protein>
<dbReference type="PROSITE" id="PS52035">
    <property type="entry name" value="PEPTIDASE_M14"/>
    <property type="match status" value="1"/>
</dbReference>
<dbReference type="PANTHER" id="PTHR11705">
    <property type="entry name" value="PROTEASE FAMILY M14 CARBOXYPEPTIDASE A,B"/>
    <property type="match status" value="1"/>
</dbReference>
<dbReference type="FunFam" id="3.40.630.10:FF:000084">
    <property type="entry name" value="Carboxypeptidase B2"/>
    <property type="match status" value="1"/>
</dbReference>
<dbReference type="GO" id="GO:0006508">
    <property type="term" value="P:proteolysis"/>
    <property type="evidence" value="ECO:0007669"/>
    <property type="project" value="UniProtKB-KW"/>
</dbReference>
<accession>A0A8T0EWI4</accession>
<dbReference type="GO" id="GO:0005615">
    <property type="term" value="C:extracellular space"/>
    <property type="evidence" value="ECO:0007669"/>
    <property type="project" value="TreeGrafter"/>
</dbReference>
<organism evidence="12 13">
    <name type="scientific">Argiope bruennichi</name>
    <name type="common">Wasp spider</name>
    <name type="synonym">Aranea bruennichi</name>
    <dbReference type="NCBI Taxonomy" id="94029"/>
    <lineage>
        <taxon>Eukaryota</taxon>
        <taxon>Metazoa</taxon>
        <taxon>Ecdysozoa</taxon>
        <taxon>Arthropoda</taxon>
        <taxon>Chelicerata</taxon>
        <taxon>Arachnida</taxon>
        <taxon>Araneae</taxon>
        <taxon>Araneomorphae</taxon>
        <taxon>Entelegynae</taxon>
        <taxon>Araneoidea</taxon>
        <taxon>Araneidae</taxon>
        <taxon>Argiope</taxon>
    </lineage>
</organism>
<evidence type="ECO:0000256" key="7">
    <source>
        <dbReference type="ARBA" id="ARBA00022801"/>
    </source>
</evidence>
<comment type="caution">
    <text evidence="12">The sequence shown here is derived from an EMBL/GenBank/DDBJ whole genome shotgun (WGS) entry which is preliminary data.</text>
</comment>
<evidence type="ECO:0000256" key="4">
    <source>
        <dbReference type="ARBA" id="ARBA00022670"/>
    </source>
</evidence>
<evidence type="ECO:0000256" key="3">
    <source>
        <dbReference type="ARBA" id="ARBA00022645"/>
    </source>
</evidence>
<keyword evidence="5" id="KW-0479">Metal-binding</keyword>
<dbReference type="EMBL" id="JABXBU010001863">
    <property type="protein sequence ID" value="KAF8782111.1"/>
    <property type="molecule type" value="Genomic_DNA"/>
</dbReference>
<dbReference type="Gene3D" id="3.40.630.10">
    <property type="entry name" value="Zn peptidases"/>
    <property type="match status" value="1"/>
</dbReference>
<proteinExistence type="inferred from homology"/>
<evidence type="ECO:0000256" key="10">
    <source>
        <dbReference type="PROSITE-ProRule" id="PRU01379"/>
    </source>
</evidence>
<dbReference type="GO" id="GO:0004181">
    <property type="term" value="F:metallocarboxypeptidase activity"/>
    <property type="evidence" value="ECO:0007669"/>
    <property type="project" value="InterPro"/>
</dbReference>
<evidence type="ECO:0000259" key="11">
    <source>
        <dbReference type="PROSITE" id="PS52035"/>
    </source>
</evidence>
<gene>
    <name evidence="12" type="ORF">HNY73_012439</name>
</gene>
<keyword evidence="6" id="KW-0732">Signal</keyword>
<evidence type="ECO:0000256" key="5">
    <source>
        <dbReference type="ARBA" id="ARBA00022723"/>
    </source>
</evidence>
<feature type="domain" description="Peptidase M14" evidence="11">
    <location>
        <begin position="50"/>
        <end position="352"/>
    </location>
</feature>
<keyword evidence="3 12" id="KW-0121">Carboxypeptidase</keyword>
<name>A0A8T0EWI4_ARGBR</name>
<evidence type="ECO:0000256" key="6">
    <source>
        <dbReference type="ARBA" id="ARBA00022729"/>
    </source>
</evidence>
<dbReference type="InterPro" id="IPR000834">
    <property type="entry name" value="Peptidase_M14"/>
</dbReference>
<feature type="active site" description="Proton donor/acceptor" evidence="10">
    <location>
        <position position="316"/>
    </location>
</feature>
<sequence>MNYVPFVSDMLKKHSVEFEMHQIDMEHKIREEISSLRDERYEEFGYNYAKHNPFSAMRELLKGLTDKYRRISKLEVAGCTVERRPVFAVHISKAQSKTKPVILIECGIHAREWSAFEVCFYIISELLKQKTEKVQKLTSMYDFVILPALNPDGYVYSWTKDRMWRKNRSCDLPKEQCENICIGVDINRNFDVNFYADDLLKMPCTEDYRGKSPFSERESQVVKKIIKKLQNRLLAYFCFHSFLSVWTFPWAKTKELPENYEEMERVAKVATDTLQTMSNNTAYKTGSAANMIYVVPGTSADYAYDVGGAKYAFNVELRQGKEEKGGFIMSESEIIPLCEETFAALENCILAMQPNRS</sequence>
<evidence type="ECO:0000256" key="2">
    <source>
        <dbReference type="ARBA" id="ARBA00005988"/>
    </source>
</evidence>
<evidence type="ECO:0000256" key="9">
    <source>
        <dbReference type="ARBA" id="ARBA00023049"/>
    </source>
</evidence>
<keyword evidence="7" id="KW-0378">Hydrolase</keyword>
<comment type="similarity">
    <text evidence="2 10">Belongs to the peptidase M14 family.</text>
</comment>
<keyword evidence="13" id="KW-1185">Reference proteome</keyword>
<evidence type="ECO:0000313" key="13">
    <source>
        <dbReference type="Proteomes" id="UP000807504"/>
    </source>
</evidence>
<reference evidence="12" key="2">
    <citation type="submission" date="2020-06" db="EMBL/GenBank/DDBJ databases">
        <authorList>
            <person name="Sheffer M."/>
        </authorList>
    </citation>
    <scope>NUCLEOTIDE SEQUENCE</scope>
</reference>
<evidence type="ECO:0000256" key="8">
    <source>
        <dbReference type="ARBA" id="ARBA00022833"/>
    </source>
</evidence>
<evidence type="ECO:0000313" key="12">
    <source>
        <dbReference type="EMBL" id="KAF8782111.1"/>
    </source>
</evidence>
<dbReference type="PANTHER" id="PTHR11705:SF140">
    <property type="entry name" value="FI02848P-RELATED"/>
    <property type="match status" value="1"/>
</dbReference>